<accession>A0A1G7V7K4</accession>
<dbReference type="InterPro" id="IPR038636">
    <property type="entry name" value="Wzi_sf"/>
</dbReference>
<keyword evidence="2" id="KW-1185">Reference proteome</keyword>
<dbReference type="EMBL" id="FNCQ01000005">
    <property type="protein sequence ID" value="SDG55743.1"/>
    <property type="molecule type" value="Genomic_DNA"/>
</dbReference>
<dbReference type="AlphaFoldDB" id="A0A1G7V7K4"/>
<evidence type="ECO:0008006" key="3">
    <source>
        <dbReference type="Google" id="ProtNLM"/>
    </source>
</evidence>
<evidence type="ECO:0000313" key="2">
    <source>
        <dbReference type="Proteomes" id="UP000198779"/>
    </source>
</evidence>
<dbReference type="Proteomes" id="UP000198779">
    <property type="component" value="Unassembled WGS sequence"/>
</dbReference>
<reference evidence="2" key="1">
    <citation type="submission" date="2016-10" db="EMBL/GenBank/DDBJ databases">
        <authorList>
            <person name="Varghese N."/>
            <person name="Submissions S."/>
        </authorList>
    </citation>
    <scope>NUCLEOTIDE SEQUENCE [LARGE SCALE GENOMIC DNA]</scope>
    <source>
        <strain evidence="2">BP1-148</strain>
    </source>
</reference>
<dbReference type="STRING" id="645274.SAMN04487901_105128"/>
<proteinExistence type="predicted"/>
<organism evidence="1 2">
    <name type="scientific">Prevotella communis</name>
    <dbReference type="NCBI Taxonomy" id="2913614"/>
    <lineage>
        <taxon>Bacteria</taxon>
        <taxon>Pseudomonadati</taxon>
        <taxon>Bacteroidota</taxon>
        <taxon>Bacteroidia</taxon>
        <taxon>Bacteroidales</taxon>
        <taxon>Prevotellaceae</taxon>
        <taxon>Prevotella</taxon>
    </lineage>
</organism>
<dbReference type="Gene3D" id="2.40.160.130">
    <property type="entry name" value="Capsule assembly protein Wzi"/>
    <property type="match status" value="1"/>
</dbReference>
<sequence>MNYKPILLLIGCCIYPALGHAQDSLKTTISYDITSEAAVGTGDFTAYQLATNRHHVLGTRSNTAYIRGAVQISHDLSRDWKLSGGIDAIGSAHADHQAYLQQCYANLSYQKFFLEVGEREQHQVLRDEDLSIGSFIKGTNAKPMVQVHIGTDGFWSVPFTKGILELNFDGGYGTYLDGNYRERKFNEAPIVNGQNINKCYATDILYHQKHFYFRLNFNEHLFFIGGMEHIVQFGGTTHAYNRNGEFVTKKSSTNLKSLLEVVLPFGDSNYAEHDAMEDWIFGNHLGEMTVQLGWNINKNHTVQAYLDDIFEDGSGMRKSNGADGTWGLQYNNKTPGTQYIRGAVLEYFQSTNQSGPLHWDPNDYAEPIRSQITDYVVGSDNYYNHFTYNSYSVYGMTPGIALITSPIYNKDGYTAFKDNRVKAWHVGVNGEISNHLSYLVKGSYREGWGTYSRPLANKHHSFDAMIQGKYHKGPWQFSASYAFDKGNIYGDNSTFDIKIGYHGKIL</sequence>
<gene>
    <name evidence="1" type="ORF">SAMN04487901_105128</name>
</gene>
<dbReference type="RefSeq" id="WP_143010109.1">
    <property type="nucleotide sequence ID" value="NZ_FNCQ01000005.1"/>
</dbReference>
<protein>
    <recommendedName>
        <fullName evidence="3">Capsule assembly protein Wzi</fullName>
    </recommendedName>
</protein>
<name>A0A1G7V7K4_9BACT</name>
<evidence type="ECO:0000313" key="1">
    <source>
        <dbReference type="EMBL" id="SDG55743.1"/>
    </source>
</evidence>